<dbReference type="CDD" id="cd20339">
    <property type="entry name" value="BRcat_RBR_RNF216"/>
    <property type="match status" value="1"/>
</dbReference>
<evidence type="ECO:0000259" key="8">
    <source>
        <dbReference type="PROSITE" id="PS51873"/>
    </source>
</evidence>
<evidence type="ECO:0000313" key="10">
    <source>
        <dbReference type="Proteomes" id="UP000799429"/>
    </source>
</evidence>
<protein>
    <recommendedName>
        <fullName evidence="8">RING-type domain-containing protein</fullName>
    </recommendedName>
</protein>
<evidence type="ECO:0000256" key="4">
    <source>
        <dbReference type="ARBA" id="ARBA00022737"/>
    </source>
</evidence>
<keyword evidence="5" id="KW-0863">Zinc-finger</keyword>
<evidence type="ECO:0000256" key="3">
    <source>
        <dbReference type="ARBA" id="ARBA00022723"/>
    </source>
</evidence>
<comment type="caution">
    <text evidence="9">The sequence shown here is derived from an EMBL/GenBank/DDBJ whole genome shotgun (WGS) entry which is preliminary data.</text>
</comment>
<dbReference type="PANTHER" id="PTHR22770:SF47">
    <property type="entry name" value="E3 UBIQUITIN-PROTEIN LIGASE RNF216"/>
    <property type="match status" value="1"/>
</dbReference>
<dbReference type="PANTHER" id="PTHR22770">
    <property type="entry name" value="UBIQUITIN CONJUGATING ENZYME 7 INTERACTING PROTEIN-RELATED"/>
    <property type="match status" value="1"/>
</dbReference>
<dbReference type="OrthoDB" id="10009520at2759"/>
<dbReference type="InterPro" id="IPR047545">
    <property type="entry name" value="BRcat_RBR_RNF216"/>
</dbReference>
<dbReference type="SUPFAM" id="SSF57850">
    <property type="entry name" value="RING/U-box"/>
    <property type="match status" value="1"/>
</dbReference>
<feature type="domain" description="RING-type" evidence="8">
    <location>
        <begin position="1"/>
        <end position="202"/>
    </location>
</feature>
<evidence type="ECO:0000256" key="2">
    <source>
        <dbReference type="ARBA" id="ARBA00022679"/>
    </source>
</evidence>
<dbReference type="PROSITE" id="PS51873">
    <property type="entry name" value="TRIAD"/>
    <property type="match status" value="1"/>
</dbReference>
<dbReference type="InterPro" id="IPR047546">
    <property type="entry name" value="Rcat_RBR_RNF216"/>
</dbReference>
<dbReference type="CDD" id="cd20353">
    <property type="entry name" value="Rcat_RBR_RNF216"/>
    <property type="match status" value="1"/>
</dbReference>
<dbReference type="EMBL" id="MU006090">
    <property type="protein sequence ID" value="KAF2842265.1"/>
    <property type="molecule type" value="Genomic_DNA"/>
</dbReference>
<keyword evidence="7" id="KW-0862">Zinc</keyword>
<keyword evidence="4" id="KW-0677">Repeat</keyword>
<dbReference type="InterPro" id="IPR051628">
    <property type="entry name" value="LUBAC_E3_Ligases"/>
</dbReference>
<gene>
    <name evidence="9" type="ORF">M501DRAFT_402071</name>
</gene>
<keyword evidence="3" id="KW-0479">Metal-binding</keyword>
<comment type="pathway">
    <text evidence="1">Protein modification; protein ubiquitination.</text>
</comment>
<evidence type="ECO:0000256" key="5">
    <source>
        <dbReference type="ARBA" id="ARBA00022771"/>
    </source>
</evidence>
<evidence type="ECO:0000313" key="9">
    <source>
        <dbReference type="EMBL" id="KAF2842265.1"/>
    </source>
</evidence>
<proteinExistence type="predicted"/>
<keyword evidence="10" id="KW-1185">Reference proteome</keyword>
<dbReference type="InterPro" id="IPR044066">
    <property type="entry name" value="TRIAD_supradom"/>
</dbReference>
<accession>A0A9P4VU88</accession>
<dbReference type="GO" id="GO:0008270">
    <property type="term" value="F:zinc ion binding"/>
    <property type="evidence" value="ECO:0007669"/>
    <property type="project" value="UniProtKB-KW"/>
</dbReference>
<keyword evidence="2" id="KW-0808">Transferase</keyword>
<dbReference type="Pfam" id="PF26200">
    <property type="entry name" value="Rcat_RNF216"/>
    <property type="match status" value="1"/>
</dbReference>
<dbReference type="Gene3D" id="1.20.120.1750">
    <property type="match status" value="1"/>
</dbReference>
<evidence type="ECO:0000256" key="7">
    <source>
        <dbReference type="ARBA" id="ARBA00022833"/>
    </source>
</evidence>
<keyword evidence="6" id="KW-0833">Ubl conjugation pathway</keyword>
<dbReference type="AlphaFoldDB" id="A0A9P4VU88"/>
<name>A0A9P4VU88_9PEZI</name>
<dbReference type="GO" id="GO:0016740">
    <property type="term" value="F:transferase activity"/>
    <property type="evidence" value="ECO:0007669"/>
    <property type="project" value="UniProtKB-KW"/>
</dbReference>
<organism evidence="9 10">
    <name type="scientific">Patellaria atrata CBS 101060</name>
    <dbReference type="NCBI Taxonomy" id="1346257"/>
    <lineage>
        <taxon>Eukaryota</taxon>
        <taxon>Fungi</taxon>
        <taxon>Dikarya</taxon>
        <taxon>Ascomycota</taxon>
        <taxon>Pezizomycotina</taxon>
        <taxon>Dothideomycetes</taxon>
        <taxon>Dothideomycetes incertae sedis</taxon>
        <taxon>Patellariales</taxon>
        <taxon>Patellariaceae</taxon>
        <taxon>Patellaria</taxon>
    </lineage>
</organism>
<dbReference type="Proteomes" id="UP000799429">
    <property type="component" value="Unassembled WGS sequence"/>
</dbReference>
<evidence type="ECO:0000256" key="6">
    <source>
        <dbReference type="ARBA" id="ARBA00022786"/>
    </source>
</evidence>
<evidence type="ECO:0000256" key="1">
    <source>
        <dbReference type="ARBA" id="ARBA00004906"/>
    </source>
</evidence>
<reference evidence="9" key="1">
    <citation type="journal article" date="2020" name="Stud. Mycol.">
        <title>101 Dothideomycetes genomes: a test case for predicting lifestyles and emergence of pathogens.</title>
        <authorList>
            <person name="Haridas S."/>
            <person name="Albert R."/>
            <person name="Binder M."/>
            <person name="Bloem J."/>
            <person name="Labutti K."/>
            <person name="Salamov A."/>
            <person name="Andreopoulos B."/>
            <person name="Baker S."/>
            <person name="Barry K."/>
            <person name="Bills G."/>
            <person name="Bluhm B."/>
            <person name="Cannon C."/>
            <person name="Castanera R."/>
            <person name="Culley D."/>
            <person name="Daum C."/>
            <person name="Ezra D."/>
            <person name="Gonzalez J."/>
            <person name="Henrissat B."/>
            <person name="Kuo A."/>
            <person name="Liang C."/>
            <person name="Lipzen A."/>
            <person name="Lutzoni F."/>
            <person name="Magnuson J."/>
            <person name="Mondo S."/>
            <person name="Nolan M."/>
            <person name="Ohm R."/>
            <person name="Pangilinan J."/>
            <person name="Park H.-J."/>
            <person name="Ramirez L."/>
            <person name="Alfaro M."/>
            <person name="Sun H."/>
            <person name="Tritt A."/>
            <person name="Yoshinaga Y."/>
            <person name="Zwiers L.-H."/>
            <person name="Turgeon B."/>
            <person name="Goodwin S."/>
            <person name="Spatafora J."/>
            <person name="Crous P."/>
            <person name="Grigoriev I."/>
        </authorList>
    </citation>
    <scope>NUCLEOTIDE SEQUENCE</scope>
    <source>
        <strain evidence="9">CBS 101060</strain>
    </source>
</reference>
<sequence length="332" mass="37685">MASCDAPNPHYSCIVCVNKYIETEIGMNQCRTNCIDSSGCMGVFSSVQLRACLHERNFEKLEKLQQENDIRLAGLEGLEECPFCDFKAICPPAEIDREFRCQDSCCQKISCRLCQAESHVPQTCEEFARGHKKFDVRRQIEEAMSTALIRHCNKCGTAFLKEGGCNKMMCTMCKAYQCYVCSKSVKGQNYDHFHRGPCPLYDNYVRRDDETVKNAEAKASAKVRAENPYLTADDLKIGVSDAVQEEERVRLESADEAERIRLAGEQRNLFLEAPGPIHRPMWTRPAEGDYGVLHDNIQLIAEQVNNRAGALPPPDPRLEGIRWREHLQGPER</sequence>